<keyword evidence="5" id="KW-1185">Reference proteome</keyword>
<dbReference type="STRING" id="882083.SacmaDRAFT_0527"/>
<dbReference type="OrthoDB" id="3402808at2"/>
<evidence type="ECO:0000313" key="5">
    <source>
        <dbReference type="Proteomes" id="UP000004926"/>
    </source>
</evidence>
<keyword evidence="2" id="KW-0812">Transmembrane</keyword>
<keyword evidence="2" id="KW-0472">Membrane</keyword>
<dbReference type="AlphaFoldDB" id="H5X485"/>
<feature type="compositionally biased region" description="Pro residues" evidence="1">
    <location>
        <begin position="317"/>
        <end position="345"/>
    </location>
</feature>
<feature type="compositionally biased region" description="Low complexity" evidence="1">
    <location>
        <begin position="297"/>
        <end position="314"/>
    </location>
</feature>
<protein>
    <recommendedName>
        <fullName evidence="3">DUF5667 domain-containing protein</fullName>
    </recommendedName>
</protein>
<name>H5X485_9PSEU</name>
<gene>
    <name evidence="4" type="ORF">SacmaDRAFT_0527</name>
</gene>
<proteinExistence type="predicted"/>
<keyword evidence="2" id="KW-1133">Transmembrane helix</keyword>
<dbReference type="EMBL" id="CM001439">
    <property type="protein sequence ID" value="EHR48828.1"/>
    <property type="molecule type" value="Genomic_DNA"/>
</dbReference>
<feature type="domain" description="DUF5667" evidence="3">
    <location>
        <begin position="100"/>
        <end position="151"/>
    </location>
</feature>
<evidence type="ECO:0000256" key="1">
    <source>
        <dbReference type="SAM" id="MobiDB-lite"/>
    </source>
</evidence>
<dbReference type="eggNOG" id="COG3170">
    <property type="taxonomic scope" value="Bacteria"/>
</dbReference>
<organism evidence="4 5">
    <name type="scientific">Saccharomonospora marina XMU15</name>
    <dbReference type="NCBI Taxonomy" id="882083"/>
    <lineage>
        <taxon>Bacteria</taxon>
        <taxon>Bacillati</taxon>
        <taxon>Actinomycetota</taxon>
        <taxon>Actinomycetes</taxon>
        <taxon>Pseudonocardiales</taxon>
        <taxon>Pseudonocardiaceae</taxon>
        <taxon>Saccharomonospora</taxon>
    </lineage>
</organism>
<evidence type="ECO:0000313" key="4">
    <source>
        <dbReference type="EMBL" id="EHR48828.1"/>
    </source>
</evidence>
<dbReference type="Proteomes" id="UP000004926">
    <property type="component" value="Chromosome"/>
</dbReference>
<evidence type="ECO:0000256" key="2">
    <source>
        <dbReference type="SAM" id="Phobius"/>
    </source>
</evidence>
<accession>H5X485</accession>
<dbReference type="HOGENOM" id="CLU_057276_0_0_11"/>
<feature type="compositionally biased region" description="Pro residues" evidence="1">
    <location>
        <begin position="258"/>
        <end position="279"/>
    </location>
</feature>
<dbReference type="InterPro" id="IPR043725">
    <property type="entry name" value="DUF5667"/>
</dbReference>
<feature type="transmembrane region" description="Helical" evidence="2">
    <location>
        <begin position="75"/>
        <end position="96"/>
    </location>
</feature>
<evidence type="ECO:0000259" key="3">
    <source>
        <dbReference type="Pfam" id="PF18915"/>
    </source>
</evidence>
<reference evidence="4 5" key="1">
    <citation type="journal article" date="2012" name="Stand. Genomic Sci.">
        <title>Genome sequence of the ocean sediment bacterium Saccharomonospora marina type strain (XMU15(T)).</title>
        <authorList>
            <person name="Klenk H.P."/>
            <person name="Lu M."/>
            <person name="Lucas S."/>
            <person name="Lapidus A."/>
            <person name="Copeland A."/>
            <person name="Pitluck S."/>
            <person name="Goodwin L.A."/>
            <person name="Han C."/>
            <person name="Tapia R."/>
            <person name="Brambilla E.M."/>
            <person name="Potter G."/>
            <person name="Land M."/>
            <person name="Ivanova N."/>
            <person name="Rohde M."/>
            <person name="Goker M."/>
            <person name="Detter J.C."/>
            <person name="Li W.J."/>
            <person name="Kyrpides N.C."/>
            <person name="Woyke T."/>
        </authorList>
    </citation>
    <scope>NUCLEOTIDE SEQUENCE [LARGE SCALE GENOMIC DNA]</scope>
    <source>
        <strain evidence="4 5">XMU15</strain>
    </source>
</reference>
<dbReference type="RefSeq" id="WP_009152218.1">
    <property type="nucleotide sequence ID" value="NZ_CM001439.1"/>
</dbReference>
<feature type="region of interest" description="Disordered" evidence="1">
    <location>
        <begin position="248"/>
        <end position="353"/>
    </location>
</feature>
<sequence length="353" mass="36941">MKVPPWSRSRRREDERFARAVDTGDDSEFGTELAVVAALRRLGQGETASLGGDARARIADRITPDVSGVKRRPRLTAVTTAATAVIIAVSGLALVLSGNSLPGQALYDLKRAREAAVIQFTLDDESRALKHLEYAELRLAELALLVESGERARHSYAIAFDDFTDEAAAGTSGLTAVATSTGGRQLSPLRQWASEQEAKLALLSPALPEEPAAPRALLSRIERRAAALAARMDCGQITSGDFDDIGAIPATGACGTPPTDPPGSRPDPGSTPTPPPRPIPDTEHTESTLAVVREPEPTTSPLPAASPVSSSTTVYGPPIPTPTMPRLPDGSPPPPPPLTIPPLLPGLPEVGIG</sequence>
<dbReference type="Pfam" id="PF18915">
    <property type="entry name" value="DUF5667"/>
    <property type="match status" value="1"/>
</dbReference>